<evidence type="ECO:0000256" key="1">
    <source>
        <dbReference type="SAM" id="MobiDB-lite"/>
    </source>
</evidence>
<name>Q11GQ9_CHESB</name>
<reference evidence="3" key="1">
    <citation type="submission" date="2006-06" db="EMBL/GenBank/DDBJ databases">
        <title>Complete sequence of chromosome of Chelativorans sp. BNC1.</title>
        <authorList>
            <consortium name="US DOE Joint Genome Institute"/>
            <person name="Copeland A."/>
            <person name="Lucas S."/>
            <person name="Lapidus A."/>
            <person name="Barry K."/>
            <person name="Detter J.C."/>
            <person name="Glavina del Rio T."/>
            <person name="Hammon N."/>
            <person name="Israni S."/>
            <person name="Dalin E."/>
            <person name="Tice H."/>
            <person name="Pitluck S."/>
            <person name="Chertkov O."/>
            <person name="Brettin T."/>
            <person name="Bruce D."/>
            <person name="Han C."/>
            <person name="Tapia R."/>
            <person name="Gilna P."/>
            <person name="Schmutz J."/>
            <person name="Larimer F."/>
            <person name="Land M."/>
            <person name="Hauser L."/>
            <person name="Kyrpides N."/>
            <person name="Mikhailova N."/>
            <person name="Richardson P."/>
        </authorList>
    </citation>
    <scope>NUCLEOTIDE SEQUENCE</scope>
    <source>
        <strain evidence="3">BNC1</strain>
    </source>
</reference>
<keyword evidence="2" id="KW-0472">Membrane</keyword>
<evidence type="ECO:0000256" key="2">
    <source>
        <dbReference type="SAM" id="Phobius"/>
    </source>
</evidence>
<feature type="region of interest" description="Disordered" evidence="1">
    <location>
        <begin position="143"/>
        <end position="229"/>
    </location>
</feature>
<dbReference type="EMBL" id="CP000390">
    <property type="protein sequence ID" value="ABG63416.1"/>
    <property type="molecule type" value="Genomic_DNA"/>
</dbReference>
<accession>Q11GQ9</accession>
<feature type="compositionally biased region" description="Low complexity" evidence="1">
    <location>
        <begin position="156"/>
        <end position="165"/>
    </location>
</feature>
<dbReference type="HOGENOM" id="CLU_1208046_0_0_5"/>
<feature type="transmembrane region" description="Helical" evidence="2">
    <location>
        <begin position="59"/>
        <end position="78"/>
    </location>
</feature>
<proteinExistence type="predicted"/>
<sequence length="229" mass="24485">MPPLLAGLCVWWRSRSPPPPDTRLWLRRSSSAPGLGTRSGSFAFSCAAPGPPCRMLAGVFFEVDICLLLSAVLLITLVRRIHLRVALLGLPVGIRGSVGAVLSVIGAGRIRAAGSFMTLVFRRDRGQLARHCGISFESKNRVRRGNVPGTVPEEPSSLSISSVVSNGGCTMPTNPHPDDPAEGSREVIDRQLERSEHKKGEKAEKKQGSETDQKGAKRGGVGSEEAGRD</sequence>
<dbReference type="AlphaFoldDB" id="Q11GQ9"/>
<keyword evidence="2" id="KW-0812">Transmembrane</keyword>
<protein>
    <submittedName>
        <fullName evidence="3">Uncharacterized protein</fullName>
    </submittedName>
</protein>
<gene>
    <name evidence="3" type="ordered locus">Meso_2023</name>
</gene>
<feature type="transmembrane region" description="Helical" evidence="2">
    <location>
        <begin position="85"/>
        <end position="108"/>
    </location>
</feature>
<evidence type="ECO:0000313" key="3">
    <source>
        <dbReference type="EMBL" id="ABG63416.1"/>
    </source>
</evidence>
<keyword evidence="2" id="KW-1133">Transmembrane helix</keyword>
<dbReference type="KEGG" id="mes:Meso_2023"/>
<feature type="compositionally biased region" description="Basic and acidic residues" evidence="1">
    <location>
        <begin position="176"/>
        <end position="215"/>
    </location>
</feature>
<organism evidence="3">
    <name type="scientific">Chelativorans sp. (strain BNC1)</name>
    <dbReference type="NCBI Taxonomy" id="266779"/>
    <lineage>
        <taxon>Bacteria</taxon>
        <taxon>Pseudomonadati</taxon>
        <taxon>Pseudomonadota</taxon>
        <taxon>Alphaproteobacteria</taxon>
        <taxon>Hyphomicrobiales</taxon>
        <taxon>Phyllobacteriaceae</taxon>
        <taxon>Chelativorans</taxon>
    </lineage>
</organism>